<dbReference type="InterPro" id="IPR029499">
    <property type="entry name" value="PduO-typ"/>
</dbReference>
<dbReference type="PANTHER" id="PTHR12213:SF0">
    <property type="entry name" value="CORRINOID ADENOSYLTRANSFERASE MMAB"/>
    <property type="match status" value="1"/>
</dbReference>
<comment type="pathway">
    <text evidence="4">Cofactor biosynthesis; adenosylcobalamin biosynthesis; adenosylcobalamin from cob(II)yrinate a,c-diamide: step 2/7.</text>
</comment>
<evidence type="ECO:0000256" key="3">
    <source>
        <dbReference type="ARBA" id="ARBA00022840"/>
    </source>
</evidence>
<comment type="caution">
    <text evidence="6">The sequence shown here is derived from an EMBL/GenBank/DDBJ whole genome shotgun (WGS) entry which is preliminary data.</text>
</comment>
<comment type="catalytic activity">
    <reaction evidence="4">
        <text>2 cob(II)yrinate a,c diamide + reduced [electron-transfer flavoprotein] + 2 ATP = 2 adenosylcob(III)yrinate a,c-diamide + 2 triphosphate + oxidized [electron-transfer flavoprotein] + 3 H(+)</text>
        <dbReference type="Rhea" id="RHEA:11528"/>
        <dbReference type="Rhea" id="RHEA-COMP:10685"/>
        <dbReference type="Rhea" id="RHEA-COMP:10686"/>
        <dbReference type="ChEBI" id="CHEBI:15378"/>
        <dbReference type="ChEBI" id="CHEBI:18036"/>
        <dbReference type="ChEBI" id="CHEBI:30616"/>
        <dbReference type="ChEBI" id="CHEBI:57692"/>
        <dbReference type="ChEBI" id="CHEBI:58307"/>
        <dbReference type="ChEBI" id="CHEBI:58503"/>
        <dbReference type="ChEBI" id="CHEBI:58537"/>
        <dbReference type="EC" id="2.5.1.17"/>
    </reaction>
</comment>
<evidence type="ECO:0000313" key="6">
    <source>
        <dbReference type="EMBL" id="ETX01330.1"/>
    </source>
</evidence>
<accession>W4LU01</accession>
<organism evidence="6 7">
    <name type="scientific">Candidatus Entotheonella gemina</name>
    <dbReference type="NCBI Taxonomy" id="1429439"/>
    <lineage>
        <taxon>Bacteria</taxon>
        <taxon>Pseudomonadati</taxon>
        <taxon>Nitrospinota/Tectimicrobiota group</taxon>
        <taxon>Candidatus Tectimicrobiota</taxon>
        <taxon>Candidatus Entotheonellia</taxon>
        <taxon>Candidatus Entotheonellales</taxon>
        <taxon>Candidatus Entotheonellaceae</taxon>
        <taxon>Candidatus Entotheonella</taxon>
    </lineage>
</organism>
<dbReference type="InterPro" id="IPR036451">
    <property type="entry name" value="CblAdoTrfase-like_sf"/>
</dbReference>
<dbReference type="SUPFAM" id="SSF89028">
    <property type="entry name" value="Cobalamin adenosyltransferase-like"/>
    <property type="match status" value="1"/>
</dbReference>
<feature type="non-terminal residue" evidence="6">
    <location>
        <position position="64"/>
    </location>
</feature>
<keyword evidence="4" id="KW-0169">Cobalamin biosynthesis</keyword>
<dbReference type="HOGENOM" id="CLU_2890884_0_0_7"/>
<dbReference type="GO" id="GO:0005524">
    <property type="term" value="F:ATP binding"/>
    <property type="evidence" value="ECO:0007669"/>
    <property type="project" value="UniProtKB-UniRule"/>
</dbReference>
<comment type="similarity">
    <text evidence="4">Belongs to the Cob(I)alamin adenosyltransferase family.</text>
</comment>
<dbReference type="Gene3D" id="1.20.1200.10">
    <property type="entry name" value="Cobalamin adenosyltransferase-like"/>
    <property type="match status" value="1"/>
</dbReference>
<feature type="domain" description="Cobalamin adenosyltransferase-like" evidence="5">
    <location>
        <begin position="4"/>
        <end position="64"/>
    </location>
</feature>
<dbReference type="EMBL" id="AZHX01001632">
    <property type="protein sequence ID" value="ETX01330.1"/>
    <property type="molecule type" value="Genomic_DNA"/>
</dbReference>
<keyword evidence="2 4" id="KW-0547">Nucleotide-binding</keyword>
<dbReference type="GO" id="GO:0009236">
    <property type="term" value="P:cobalamin biosynthetic process"/>
    <property type="evidence" value="ECO:0007669"/>
    <property type="project" value="UniProtKB-UniRule"/>
</dbReference>
<protein>
    <recommendedName>
        <fullName evidence="4">Corrinoid adenosyltransferase</fullName>
        <ecNumber evidence="4">2.5.1.17</ecNumber>
    </recommendedName>
    <alternativeName>
        <fullName evidence="4">Cob(II)alamin adenosyltransferase</fullName>
    </alternativeName>
    <alternativeName>
        <fullName evidence="4">Cob(II)yrinic acid a,c-diamide adenosyltransferase</fullName>
    </alternativeName>
    <alternativeName>
        <fullName evidence="4">Cobinamide/cobalamin adenosyltransferase</fullName>
    </alternativeName>
</protein>
<dbReference type="Proteomes" id="UP000019140">
    <property type="component" value="Unassembled WGS sequence"/>
</dbReference>
<dbReference type="PANTHER" id="PTHR12213">
    <property type="entry name" value="CORRINOID ADENOSYLTRANSFERASE"/>
    <property type="match status" value="1"/>
</dbReference>
<evidence type="ECO:0000256" key="1">
    <source>
        <dbReference type="ARBA" id="ARBA00022679"/>
    </source>
</evidence>
<evidence type="ECO:0000259" key="5">
    <source>
        <dbReference type="Pfam" id="PF01923"/>
    </source>
</evidence>
<reference evidence="6 7" key="1">
    <citation type="journal article" date="2014" name="Nature">
        <title>An environmental bacterial taxon with a large and distinct metabolic repertoire.</title>
        <authorList>
            <person name="Wilson M.C."/>
            <person name="Mori T."/>
            <person name="Ruckert C."/>
            <person name="Uria A.R."/>
            <person name="Helf M.J."/>
            <person name="Takada K."/>
            <person name="Gernert C."/>
            <person name="Steffens U.A."/>
            <person name="Heycke N."/>
            <person name="Schmitt S."/>
            <person name="Rinke C."/>
            <person name="Helfrich E.J."/>
            <person name="Brachmann A.O."/>
            <person name="Gurgui C."/>
            <person name="Wakimoto T."/>
            <person name="Kracht M."/>
            <person name="Crusemann M."/>
            <person name="Hentschel U."/>
            <person name="Abe I."/>
            <person name="Matsunaga S."/>
            <person name="Kalinowski J."/>
            <person name="Takeyama H."/>
            <person name="Piel J."/>
        </authorList>
    </citation>
    <scope>NUCLEOTIDE SEQUENCE [LARGE SCALE GENOMIC DNA]</scope>
    <source>
        <strain evidence="7">TSY2</strain>
    </source>
</reference>
<keyword evidence="1 4" id="KW-0808">Transferase</keyword>
<proteinExistence type="inferred from homology"/>
<comment type="catalytic activity">
    <reaction evidence="4">
        <text>2 cob(II)alamin + reduced [electron-transfer flavoprotein] + 2 ATP = 2 adenosylcob(III)alamin + 2 triphosphate + oxidized [electron-transfer flavoprotein] + 3 H(+)</text>
        <dbReference type="Rhea" id="RHEA:28671"/>
        <dbReference type="Rhea" id="RHEA-COMP:10685"/>
        <dbReference type="Rhea" id="RHEA-COMP:10686"/>
        <dbReference type="ChEBI" id="CHEBI:15378"/>
        <dbReference type="ChEBI" id="CHEBI:16304"/>
        <dbReference type="ChEBI" id="CHEBI:18036"/>
        <dbReference type="ChEBI" id="CHEBI:18408"/>
        <dbReference type="ChEBI" id="CHEBI:30616"/>
        <dbReference type="ChEBI" id="CHEBI:57692"/>
        <dbReference type="ChEBI" id="CHEBI:58307"/>
        <dbReference type="EC" id="2.5.1.17"/>
    </reaction>
</comment>
<dbReference type="Pfam" id="PF01923">
    <property type="entry name" value="Cob_adeno_trans"/>
    <property type="match status" value="1"/>
</dbReference>
<dbReference type="GO" id="GO:0008817">
    <property type="term" value="F:corrinoid adenosyltransferase activity"/>
    <property type="evidence" value="ECO:0007669"/>
    <property type="project" value="UniProtKB-UniRule"/>
</dbReference>
<dbReference type="UniPathway" id="UPA00148">
    <property type="reaction ID" value="UER00233"/>
</dbReference>
<dbReference type="EC" id="2.5.1.17" evidence="4"/>
<sequence>MVKIYTKTGDHGETGLFDGSRVAKNDPRVETYGDVDELNALLGVVLGFIRDDEEICNCLLTVQR</sequence>
<dbReference type="AlphaFoldDB" id="W4LU01"/>
<evidence type="ECO:0000256" key="2">
    <source>
        <dbReference type="ARBA" id="ARBA00022741"/>
    </source>
</evidence>
<dbReference type="InterPro" id="IPR016030">
    <property type="entry name" value="CblAdoTrfase-like"/>
</dbReference>
<name>W4LU01_9BACT</name>
<evidence type="ECO:0000313" key="7">
    <source>
        <dbReference type="Proteomes" id="UP000019140"/>
    </source>
</evidence>
<evidence type="ECO:0000256" key="4">
    <source>
        <dbReference type="RuleBase" id="RU366026"/>
    </source>
</evidence>
<keyword evidence="3 4" id="KW-0067">ATP-binding</keyword>
<keyword evidence="7" id="KW-1185">Reference proteome</keyword>
<gene>
    <name evidence="6" type="ORF">ETSY2_37440</name>
</gene>